<feature type="region of interest" description="Disordered" evidence="1">
    <location>
        <begin position="14"/>
        <end position="58"/>
    </location>
</feature>
<protein>
    <submittedName>
        <fullName evidence="2">Uncharacterized protein</fullName>
    </submittedName>
</protein>
<reference evidence="2" key="1">
    <citation type="submission" date="2023-08" db="EMBL/GenBank/DDBJ databases">
        <authorList>
            <person name="Audoor S."/>
            <person name="Bilcke G."/>
        </authorList>
    </citation>
    <scope>NUCLEOTIDE SEQUENCE</scope>
</reference>
<sequence length="270" mass="31351">MAFIMRQRRESLLMDKEDDMTASTHRDSLTSDSTSRSGSWSEEDESETSSPLVERINNRPLHHTFTSISSNNQFPKVTFSPSRKTTTMLQKNKLISESDYDLKNSRDVMAGSVSAVVNFLRMAGIPKASMDELDENLNKGHYFDVLCRVQQYVQCIVSESNDEKDAKIHLAVTAWVSLCRLKSLEYKEAYKRTNKLKMEMSSADAKKWKRLQIEMKEALKEQVDLAEQCTSCQKKFYLVQRWEKQHLQTMKRNTIMEPEGYQPLRCLIEH</sequence>
<evidence type="ECO:0000313" key="3">
    <source>
        <dbReference type="Proteomes" id="UP001295423"/>
    </source>
</evidence>
<proteinExistence type="predicted"/>
<evidence type="ECO:0000256" key="1">
    <source>
        <dbReference type="SAM" id="MobiDB-lite"/>
    </source>
</evidence>
<keyword evidence="3" id="KW-1185">Reference proteome</keyword>
<dbReference type="Proteomes" id="UP001295423">
    <property type="component" value="Unassembled WGS sequence"/>
</dbReference>
<gene>
    <name evidence="2" type="ORF">CYCCA115_LOCUS17295</name>
</gene>
<organism evidence="2 3">
    <name type="scientific">Cylindrotheca closterium</name>
    <dbReference type="NCBI Taxonomy" id="2856"/>
    <lineage>
        <taxon>Eukaryota</taxon>
        <taxon>Sar</taxon>
        <taxon>Stramenopiles</taxon>
        <taxon>Ochrophyta</taxon>
        <taxon>Bacillariophyta</taxon>
        <taxon>Bacillariophyceae</taxon>
        <taxon>Bacillariophycidae</taxon>
        <taxon>Bacillariales</taxon>
        <taxon>Bacillariaceae</taxon>
        <taxon>Cylindrotheca</taxon>
    </lineage>
</organism>
<dbReference type="AlphaFoldDB" id="A0AAD2G006"/>
<comment type="caution">
    <text evidence="2">The sequence shown here is derived from an EMBL/GenBank/DDBJ whole genome shotgun (WGS) entry which is preliminary data.</text>
</comment>
<accession>A0AAD2G006</accession>
<name>A0AAD2G006_9STRA</name>
<dbReference type="EMBL" id="CAKOGP040001980">
    <property type="protein sequence ID" value="CAJ1958676.1"/>
    <property type="molecule type" value="Genomic_DNA"/>
</dbReference>
<evidence type="ECO:0000313" key="2">
    <source>
        <dbReference type="EMBL" id="CAJ1958676.1"/>
    </source>
</evidence>
<feature type="compositionally biased region" description="Low complexity" evidence="1">
    <location>
        <begin position="30"/>
        <end position="40"/>
    </location>
</feature>